<dbReference type="CDD" id="cd10554">
    <property type="entry name" value="HycB_like"/>
    <property type="match status" value="1"/>
</dbReference>
<feature type="domain" description="4Fe-4S ferredoxin-type" evidence="9">
    <location>
        <begin position="82"/>
        <end position="111"/>
    </location>
</feature>
<feature type="domain" description="4Fe-4S ferredoxin-type" evidence="9">
    <location>
        <begin position="49"/>
        <end position="81"/>
    </location>
</feature>
<dbReference type="AlphaFoldDB" id="A0AA94HRM0"/>
<feature type="compositionally biased region" description="Basic and acidic residues" evidence="8">
    <location>
        <begin position="245"/>
        <end position="266"/>
    </location>
</feature>
<feature type="compositionally biased region" description="Low complexity" evidence="8">
    <location>
        <begin position="322"/>
        <end position="332"/>
    </location>
</feature>
<accession>A0AA94HRM0</accession>
<dbReference type="GO" id="GO:0051539">
    <property type="term" value="F:4 iron, 4 sulfur cluster binding"/>
    <property type="evidence" value="ECO:0007669"/>
    <property type="project" value="UniProtKB-KW"/>
</dbReference>
<evidence type="ECO:0000256" key="1">
    <source>
        <dbReference type="ARBA" id="ARBA00022448"/>
    </source>
</evidence>
<dbReference type="PANTHER" id="PTHR43177:SF5">
    <property type="entry name" value="ANAEROBIC DIMETHYL SULFOXIDE REDUCTASE CHAIN B-RELATED"/>
    <property type="match status" value="1"/>
</dbReference>
<dbReference type="Pfam" id="PF13247">
    <property type="entry name" value="Fer4_11"/>
    <property type="match status" value="1"/>
</dbReference>
<evidence type="ECO:0000256" key="8">
    <source>
        <dbReference type="SAM" id="MobiDB-lite"/>
    </source>
</evidence>
<protein>
    <submittedName>
        <fullName evidence="10">Fe-S-cluster-containing hydrogenase component 2</fullName>
    </submittedName>
</protein>
<feature type="region of interest" description="Disordered" evidence="8">
    <location>
        <begin position="180"/>
        <end position="386"/>
    </location>
</feature>
<sequence>MTEHIQVVPDKCRACRRCEVACIAAHHGMSFKEAMKHRDELVSRVQVVKAEGFKTTVRCHQCPHAPCVNVCPTGALQQDEQGRIIMRVQYCVACKMCMAACPYGTITMETIGMPTVDGEDGETIAQRARREVAVRCDMCRAWRMENGKRITACMEACPAHALSLVLADGTVVEAPKPEKKAVAAAARPEAPKAETTPENGTQAAAGTETAAAEKSISAASEQEISVTSATPAPQTASAAAAAPVAEKKDPAPEAEKADAAEAEKISVTETAPTAKAKADEPSAGQVQADETPAAENAEDAAFSPAATAKDKPVSAPKTAPQAPAEPAGSHAAAKVEEAQQTVKSPAPATAEKKPAAVTTVEKKSAAAAKKPAAKGSKKTAKKSGKK</sequence>
<dbReference type="EMBL" id="FPIW01000009">
    <property type="protein sequence ID" value="SFW31606.1"/>
    <property type="molecule type" value="Genomic_DNA"/>
</dbReference>
<keyword evidence="3" id="KW-0479">Metal-binding</keyword>
<keyword evidence="4" id="KW-0677">Repeat</keyword>
<dbReference type="Gene3D" id="3.30.70.20">
    <property type="match status" value="2"/>
</dbReference>
<evidence type="ECO:0000256" key="3">
    <source>
        <dbReference type="ARBA" id="ARBA00022723"/>
    </source>
</evidence>
<name>A0AA94HRM0_DESDE</name>
<proteinExistence type="predicted"/>
<evidence type="ECO:0000313" key="11">
    <source>
        <dbReference type="Proteomes" id="UP000182680"/>
    </source>
</evidence>
<feature type="compositionally biased region" description="Low complexity" evidence="8">
    <location>
        <begin position="200"/>
        <end position="244"/>
    </location>
</feature>
<dbReference type="GO" id="GO:0046872">
    <property type="term" value="F:metal ion binding"/>
    <property type="evidence" value="ECO:0007669"/>
    <property type="project" value="UniProtKB-KW"/>
</dbReference>
<evidence type="ECO:0000256" key="5">
    <source>
        <dbReference type="ARBA" id="ARBA00022982"/>
    </source>
</evidence>
<keyword evidence="5" id="KW-0249">Electron transport</keyword>
<evidence type="ECO:0000259" key="9">
    <source>
        <dbReference type="PROSITE" id="PS51379"/>
    </source>
</evidence>
<dbReference type="PANTHER" id="PTHR43177">
    <property type="entry name" value="PROTEIN NRFC"/>
    <property type="match status" value="1"/>
</dbReference>
<evidence type="ECO:0000256" key="6">
    <source>
        <dbReference type="ARBA" id="ARBA00023004"/>
    </source>
</evidence>
<evidence type="ECO:0000256" key="4">
    <source>
        <dbReference type="ARBA" id="ARBA00022737"/>
    </source>
</evidence>
<keyword evidence="1" id="KW-0813">Transport</keyword>
<dbReference type="InterPro" id="IPR050954">
    <property type="entry name" value="ET_IronSulfur_Cluster-Binding"/>
</dbReference>
<feature type="compositionally biased region" description="Basic and acidic residues" evidence="8">
    <location>
        <begin position="350"/>
        <end position="364"/>
    </location>
</feature>
<comment type="caution">
    <text evidence="10">The sequence shown here is derived from an EMBL/GenBank/DDBJ whole genome shotgun (WGS) entry which is preliminary data.</text>
</comment>
<feature type="domain" description="4Fe-4S ferredoxin-type" evidence="9">
    <location>
        <begin position="3"/>
        <end position="34"/>
    </location>
</feature>
<dbReference type="RefSeq" id="WP_232088678.1">
    <property type="nucleotide sequence ID" value="NZ_FPIW01000009.1"/>
</dbReference>
<dbReference type="PROSITE" id="PS51379">
    <property type="entry name" value="4FE4S_FER_2"/>
    <property type="match status" value="3"/>
</dbReference>
<evidence type="ECO:0000313" key="10">
    <source>
        <dbReference type="EMBL" id="SFW31606.1"/>
    </source>
</evidence>
<organism evidence="10 11">
    <name type="scientific">Desulfovibrio desulfuricans</name>
    <dbReference type="NCBI Taxonomy" id="876"/>
    <lineage>
        <taxon>Bacteria</taxon>
        <taxon>Pseudomonadati</taxon>
        <taxon>Thermodesulfobacteriota</taxon>
        <taxon>Desulfovibrionia</taxon>
        <taxon>Desulfovibrionales</taxon>
        <taxon>Desulfovibrionaceae</taxon>
        <taxon>Desulfovibrio</taxon>
    </lineage>
</organism>
<dbReference type="PROSITE" id="PS00198">
    <property type="entry name" value="4FE4S_FER_1"/>
    <property type="match status" value="1"/>
</dbReference>
<dbReference type="InterPro" id="IPR017900">
    <property type="entry name" value="4Fe4S_Fe_S_CS"/>
</dbReference>
<dbReference type="SUPFAM" id="SSF54862">
    <property type="entry name" value="4Fe-4S ferredoxins"/>
    <property type="match status" value="1"/>
</dbReference>
<keyword evidence="7" id="KW-0411">Iron-sulfur</keyword>
<feature type="compositionally biased region" description="Basic residues" evidence="8">
    <location>
        <begin position="371"/>
        <end position="386"/>
    </location>
</feature>
<keyword evidence="2" id="KW-0004">4Fe-4S</keyword>
<dbReference type="Proteomes" id="UP000182680">
    <property type="component" value="Unassembled WGS sequence"/>
</dbReference>
<evidence type="ECO:0000256" key="7">
    <source>
        <dbReference type="ARBA" id="ARBA00023014"/>
    </source>
</evidence>
<evidence type="ECO:0000256" key="2">
    <source>
        <dbReference type="ARBA" id="ARBA00022485"/>
    </source>
</evidence>
<gene>
    <name evidence="10" type="ORF">SAMN02910291_00794</name>
</gene>
<keyword evidence="6" id="KW-0408">Iron</keyword>
<dbReference type="InterPro" id="IPR017896">
    <property type="entry name" value="4Fe4S_Fe-S-bd"/>
</dbReference>
<reference evidence="11" key="1">
    <citation type="submission" date="2016-11" db="EMBL/GenBank/DDBJ databases">
        <authorList>
            <person name="Jaros S."/>
            <person name="Januszkiewicz K."/>
            <person name="Wedrychowicz H."/>
        </authorList>
    </citation>
    <scope>NUCLEOTIDE SEQUENCE [LARGE SCALE GENOMIC DNA]</scope>
    <source>
        <strain evidence="11">DSM 7057</strain>
    </source>
</reference>